<name>A0A0A9F0E4_ARUDO</name>
<reference evidence="2" key="2">
    <citation type="journal article" date="2015" name="Data Brief">
        <title>Shoot transcriptome of the giant reed, Arundo donax.</title>
        <authorList>
            <person name="Barrero R.A."/>
            <person name="Guerrero F.D."/>
            <person name="Moolhuijzen P."/>
            <person name="Goolsby J.A."/>
            <person name="Tidwell J."/>
            <person name="Bellgard S.E."/>
            <person name="Bellgard M.I."/>
        </authorList>
    </citation>
    <scope>NUCLEOTIDE SEQUENCE</scope>
    <source>
        <tissue evidence="2">Shoot tissue taken approximately 20 cm above the soil surface</tissue>
    </source>
</reference>
<feature type="region of interest" description="Disordered" evidence="1">
    <location>
        <begin position="13"/>
        <end position="48"/>
    </location>
</feature>
<accession>A0A0A9F0E4</accession>
<organism evidence="2">
    <name type="scientific">Arundo donax</name>
    <name type="common">Giant reed</name>
    <name type="synonym">Donax arundinaceus</name>
    <dbReference type="NCBI Taxonomy" id="35708"/>
    <lineage>
        <taxon>Eukaryota</taxon>
        <taxon>Viridiplantae</taxon>
        <taxon>Streptophyta</taxon>
        <taxon>Embryophyta</taxon>
        <taxon>Tracheophyta</taxon>
        <taxon>Spermatophyta</taxon>
        <taxon>Magnoliopsida</taxon>
        <taxon>Liliopsida</taxon>
        <taxon>Poales</taxon>
        <taxon>Poaceae</taxon>
        <taxon>PACMAD clade</taxon>
        <taxon>Arundinoideae</taxon>
        <taxon>Arundineae</taxon>
        <taxon>Arundo</taxon>
    </lineage>
</organism>
<evidence type="ECO:0000313" key="2">
    <source>
        <dbReference type="EMBL" id="JAE04669.1"/>
    </source>
</evidence>
<dbReference type="AlphaFoldDB" id="A0A0A9F0E4"/>
<reference evidence="2" key="1">
    <citation type="submission" date="2014-09" db="EMBL/GenBank/DDBJ databases">
        <authorList>
            <person name="Magalhaes I.L.F."/>
            <person name="Oliveira U."/>
            <person name="Santos F.R."/>
            <person name="Vidigal T.H.D.A."/>
            <person name="Brescovit A.D."/>
            <person name="Santos A.J."/>
        </authorList>
    </citation>
    <scope>NUCLEOTIDE SEQUENCE</scope>
    <source>
        <tissue evidence="2">Shoot tissue taken approximately 20 cm above the soil surface</tissue>
    </source>
</reference>
<dbReference type="EMBL" id="GBRH01193227">
    <property type="protein sequence ID" value="JAE04669.1"/>
    <property type="molecule type" value="Transcribed_RNA"/>
</dbReference>
<evidence type="ECO:0000256" key="1">
    <source>
        <dbReference type="SAM" id="MobiDB-lite"/>
    </source>
</evidence>
<protein>
    <submittedName>
        <fullName evidence="2">Uncharacterized protein</fullName>
    </submittedName>
</protein>
<sequence length="48" mass="4711">MSASRPRIFCVGGNIGGEGGSGGPHLRSAADDGRRGKGWVGGVAAEAE</sequence>
<proteinExistence type="predicted"/>
<feature type="compositionally biased region" description="Gly residues" evidence="1">
    <location>
        <begin position="13"/>
        <end position="23"/>
    </location>
</feature>